<feature type="signal peptide" evidence="2">
    <location>
        <begin position="1"/>
        <end position="24"/>
    </location>
</feature>
<dbReference type="CDD" id="cd00688">
    <property type="entry name" value="ISOPREN_C2_like"/>
    <property type="match status" value="1"/>
</dbReference>
<keyword evidence="4" id="KW-1185">Reference proteome</keyword>
<dbReference type="RefSeq" id="WP_066447016.1">
    <property type="nucleotide sequence ID" value="NZ_JANKBF010000004.1"/>
</dbReference>
<evidence type="ECO:0000313" key="4">
    <source>
        <dbReference type="Proteomes" id="UP000295515"/>
    </source>
</evidence>
<name>A0A4V2W508_9FIRM</name>
<accession>A0A4V2W508</accession>
<dbReference type="Proteomes" id="UP000295515">
    <property type="component" value="Unassembled WGS sequence"/>
</dbReference>
<sequence length="365" mass="40416">MKKVLTSLWIVMTLIASQFTMTHAMSYEESYQTAKSYYQKKTVLQSTDEVFAYASLGLDVSSLPMENIVNTGYASDIAKTVIALTLHKDDPRNYQGVNYVEMLEGCVHDNGAFDKKKDSTEANFQLYGVYALYVIKSDKLAIAADYLASLIDEQGAFGSSWGPSLDVTAWVIEALSLVDTAKYQEVIDQALAYIQSTQDETGGYADSYMGVNVNTQACVLMGLLAYDAAGVKGTTYNKGDNNPYDLLLKYQNSNGSFYYSELGEENYYATLQGVQAVGYYNHGSLYKSAQALYQEIISQPVKEEVKEELVKKEENKPAPQKDKTNEAKPQKTKVVKTSDSSLLGAYLGMLLLSGWVVVKGRKYFG</sequence>
<dbReference type="AlphaFoldDB" id="A0A4V2W508"/>
<evidence type="ECO:0000256" key="1">
    <source>
        <dbReference type="SAM" id="MobiDB-lite"/>
    </source>
</evidence>
<dbReference type="EMBL" id="SMCQ01000014">
    <property type="protein sequence ID" value="TCV97899.1"/>
    <property type="molecule type" value="Genomic_DNA"/>
</dbReference>
<dbReference type="InterPro" id="IPR008930">
    <property type="entry name" value="Terpenoid_cyclase/PrenylTrfase"/>
</dbReference>
<feature type="region of interest" description="Disordered" evidence="1">
    <location>
        <begin position="308"/>
        <end position="334"/>
    </location>
</feature>
<dbReference type="GeneID" id="98915804"/>
<keyword evidence="2" id="KW-0732">Signal</keyword>
<comment type="caution">
    <text evidence="3">The sequence shown here is derived from an EMBL/GenBank/DDBJ whole genome shotgun (WGS) entry which is preliminary data.</text>
</comment>
<proteinExistence type="predicted"/>
<protein>
    <submittedName>
        <fullName evidence="3">Prenyltransferase/squalene oxidase-like repeat protein</fullName>
    </submittedName>
</protein>
<evidence type="ECO:0000256" key="2">
    <source>
        <dbReference type="SAM" id="SignalP"/>
    </source>
</evidence>
<keyword evidence="3" id="KW-0808">Transferase</keyword>
<feature type="compositionally biased region" description="Basic and acidic residues" evidence="1">
    <location>
        <begin position="308"/>
        <end position="329"/>
    </location>
</feature>
<dbReference type="GO" id="GO:0016740">
    <property type="term" value="F:transferase activity"/>
    <property type="evidence" value="ECO:0007669"/>
    <property type="project" value="UniProtKB-KW"/>
</dbReference>
<organism evidence="3 4">
    <name type="scientific">Longibaculum muris</name>
    <dbReference type="NCBI Taxonomy" id="1796628"/>
    <lineage>
        <taxon>Bacteria</taxon>
        <taxon>Bacillati</taxon>
        <taxon>Bacillota</taxon>
        <taxon>Erysipelotrichia</taxon>
        <taxon>Erysipelotrichales</taxon>
        <taxon>Coprobacillaceae</taxon>
        <taxon>Longibaculum</taxon>
    </lineage>
</organism>
<gene>
    <name evidence="3" type="ORF">EDD60_11466</name>
</gene>
<dbReference type="Gene3D" id="1.50.10.20">
    <property type="match status" value="1"/>
</dbReference>
<reference evidence="3 4" key="1">
    <citation type="submission" date="2019-03" db="EMBL/GenBank/DDBJ databases">
        <title>Genomic Encyclopedia of Type Strains, Phase IV (KMG-IV): sequencing the most valuable type-strain genomes for metagenomic binning, comparative biology and taxonomic classification.</title>
        <authorList>
            <person name="Goeker M."/>
        </authorList>
    </citation>
    <scope>NUCLEOTIDE SEQUENCE [LARGE SCALE GENOMIC DNA]</scope>
    <source>
        <strain evidence="3 4">DSM 29487</strain>
    </source>
</reference>
<feature type="chain" id="PRO_5039147132" evidence="2">
    <location>
        <begin position="25"/>
        <end position="365"/>
    </location>
</feature>
<evidence type="ECO:0000313" key="3">
    <source>
        <dbReference type="EMBL" id="TCV97899.1"/>
    </source>
</evidence>
<dbReference type="SUPFAM" id="SSF48239">
    <property type="entry name" value="Terpenoid cyclases/Protein prenyltransferases"/>
    <property type="match status" value="1"/>
</dbReference>